<organism evidence="1 2">
    <name type="scientific">Ambispora gerdemannii</name>
    <dbReference type="NCBI Taxonomy" id="144530"/>
    <lineage>
        <taxon>Eukaryota</taxon>
        <taxon>Fungi</taxon>
        <taxon>Fungi incertae sedis</taxon>
        <taxon>Mucoromycota</taxon>
        <taxon>Glomeromycotina</taxon>
        <taxon>Glomeromycetes</taxon>
        <taxon>Archaeosporales</taxon>
        <taxon>Ambisporaceae</taxon>
        <taxon>Ambispora</taxon>
    </lineage>
</organism>
<name>A0A9N8WFG1_9GLOM</name>
<comment type="caution">
    <text evidence="1">The sequence shown here is derived from an EMBL/GenBank/DDBJ whole genome shotgun (WGS) entry which is preliminary data.</text>
</comment>
<dbReference type="Proteomes" id="UP000789831">
    <property type="component" value="Unassembled WGS sequence"/>
</dbReference>
<keyword evidence="2" id="KW-1185">Reference proteome</keyword>
<proteinExistence type="predicted"/>
<gene>
    <name evidence="1" type="ORF">AGERDE_LOCUS3428</name>
</gene>
<accession>A0A9N8WFG1</accession>
<protein>
    <submittedName>
        <fullName evidence="1">8904_t:CDS:1</fullName>
    </submittedName>
</protein>
<dbReference type="AlphaFoldDB" id="A0A9N8WFG1"/>
<evidence type="ECO:0000313" key="1">
    <source>
        <dbReference type="EMBL" id="CAG8484860.1"/>
    </source>
</evidence>
<evidence type="ECO:0000313" key="2">
    <source>
        <dbReference type="Proteomes" id="UP000789831"/>
    </source>
</evidence>
<reference evidence="1" key="1">
    <citation type="submission" date="2021-06" db="EMBL/GenBank/DDBJ databases">
        <authorList>
            <person name="Kallberg Y."/>
            <person name="Tangrot J."/>
            <person name="Rosling A."/>
        </authorList>
    </citation>
    <scope>NUCLEOTIDE SEQUENCE</scope>
    <source>
        <strain evidence="1">MT106</strain>
    </source>
</reference>
<dbReference type="EMBL" id="CAJVPL010000336">
    <property type="protein sequence ID" value="CAG8484860.1"/>
    <property type="molecule type" value="Genomic_DNA"/>
</dbReference>
<sequence length="87" mass="9834">MSAIITSYQRGQEFEREIYDLLREVGIMCHSVCEYIHKYYVSEVTLPMLYARACGDGGVDIDGEIIEIPIVGQCKNWTQRVGVDGNS</sequence>